<evidence type="ECO:0000256" key="3">
    <source>
        <dbReference type="ARBA" id="ARBA00022475"/>
    </source>
</evidence>
<dbReference type="InterPro" id="IPR004638">
    <property type="entry name" value="EmrB-like"/>
</dbReference>
<protein>
    <submittedName>
        <fullName evidence="9">DHA2 family efflux MFS transporter permease subunit</fullName>
    </submittedName>
</protein>
<evidence type="ECO:0000256" key="2">
    <source>
        <dbReference type="ARBA" id="ARBA00022448"/>
    </source>
</evidence>
<accession>A0A4V1AIR0</accession>
<dbReference type="Gene3D" id="1.20.1720.10">
    <property type="entry name" value="Multidrug resistance protein D"/>
    <property type="match status" value="1"/>
</dbReference>
<keyword evidence="5 7" id="KW-1133">Transmembrane helix</keyword>
<evidence type="ECO:0000313" key="9">
    <source>
        <dbReference type="EMBL" id="QBO36375.1"/>
    </source>
</evidence>
<feature type="transmembrane region" description="Helical" evidence="7">
    <location>
        <begin position="276"/>
        <end position="301"/>
    </location>
</feature>
<dbReference type="PRINTS" id="PR01036">
    <property type="entry name" value="TCRTETB"/>
</dbReference>
<evidence type="ECO:0000256" key="4">
    <source>
        <dbReference type="ARBA" id="ARBA00022692"/>
    </source>
</evidence>
<evidence type="ECO:0000256" key="6">
    <source>
        <dbReference type="ARBA" id="ARBA00023136"/>
    </source>
</evidence>
<feature type="transmembrane region" description="Helical" evidence="7">
    <location>
        <begin position="313"/>
        <end position="334"/>
    </location>
</feature>
<gene>
    <name evidence="9" type="ORF">EQG49_07815</name>
</gene>
<keyword evidence="6 7" id="KW-0472">Membrane</keyword>
<feature type="transmembrane region" description="Helical" evidence="7">
    <location>
        <begin position="21"/>
        <end position="41"/>
    </location>
</feature>
<dbReference type="OrthoDB" id="9816041at2"/>
<keyword evidence="4 7" id="KW-0812">Transmembrane</keyword>
<dbReference type="PANTHER" id="PTHR42718:SF24">
    <property type="entry name" value="MAJOR FACILITATOR SUPERFAMILY (MFS) PROFILE DOMAIN-CONTAINING PROTEIN"/>
    <property type="match status" value="1"/>
</dbReference>
<evidence type="ECO:0000313" key="10">
    <source>
        <dbReference type="Proteomes" id="UP000292886"/>
    </source>
</evidence>
<dbReference type="PROSITE" id="PS50850">
    <property type="entry name" value="MFS"/>
    <property type="match status" value="1"/>
</dbReference>
<dbReference type="InterPro" id="IPR020846">
    <property type="entry name" value="MFS_dom"/>
</dbReference>
<feature type="transmembrane region" description="Helical" evidence="7">
    <location>
        <begin position="147"/>
        <end position="169"/>
    </location>
</feature>
<dbReference type="SUPFAM" id="SSF103473">
    <property type="entry name" value="MFS general substrate transporter"/>
    <property type="match status" value="1"/>
</dbReference>
<dbReference type="NCBIfam" id="TIGR00711">
    <property type="entry name" value="efflux_EmrB"/>
    <property type="match status" value="1"/>
</dbReference>
<dbReference type="PANTHER" id="PTHR42718">
    <property type="entry name" value="MAJOR FACILITATOR SUPERFAMILY MULTIDRUG TRANSPORTER MFSC"/>
    <property type="match status" value="1"/>
</dbReference>
<feature type="transmembrane region" description="Helical" evidence="7">
    <location>
        <begin position="208"/>
        <end position="226"/>
    </location>
</feature>
<evidence type="ECO:0000256" key="1">
    <source>
        <dbReference type="ARBA" id="ARBA00004651"/>
    </source>
</evidence>
<dbReference type="KEGG" id="wei:EQG49_07815"/>
<feature type="transmembrane region" description="Helical" evidence="7">
    <location>
        <begin position="119"/>
        <end position="140"/>
    </location>
</feature>
<dbReference type="AlphaFoldDB" id="A0A4V1AIR0"/>
<evidence type="ECO:0000256" key="7">
    <source>
        <dbReference type="SAM" id="Phobius"/>
    </source>
</evidence>
<keyword evidence="2" id="KW-0813">Transport</keyword>
<name>A0A4V1AIR0_9LACO</name>
<evidence type="ECO:0000256" key="5">
    <source>
        <dbReference type="ARBA" id="ARBA00022989"/>
    </source>
</evidence>
<feature type="transmembrane region" description="Helical" evidence="7">
    <location>
        <begin position="175"/>
        <end position="196"/>
    </location>
</feature>
<feature type="transmembrane region" description="Helical" evidence="7">
    <location>
        <begin position="61"/>
        <end position="81"/>
    </location>
</feature>
<feature type="transmembrane region" description="Helical" evidence="7">
    <location>
        <begin position="88"/>
        <end position="107"/>
    </location>
</feature>
<dbReference type="GO" id="GO:0022857">
    <property type="term" value="F:transmembrane transporter activity"/>
    <property type="evidence" value="ECO:0007669"/>
    <property type="project" value="InterPro"/>
</dbReference>
<sequence length="489" mass="52696">MTKLNKIRGELVDKAQNKNAQRVLTILVIGTFLGFLNQTLMNTALPSIMHEFQIGAAQGQWLTNGYMLVNGVMVPLTAFLIQRLTTRTLYLSALALFATGTIVSGFAPNYTMLIGGRMIQAMGAGVLGPLMNVVVMNLFAVEKRGHAMGIIGLALNFAPTLGPSLSGWIVTNLNWRYLFFIVAPLIILDLIMAFFLLKNIGEQKYLKFNVLGVILSSVGLGTLLYGFSNAGSGDWGSFSVWGFILIGLIVTASFVFQQTHSKIPLLNFNVFKYRQFNVTVIINVVLMMALYGGALLLPLYMQNVMGRSAFESGLVMLPGALITALLSPVSGSLYDKYGVRTLTLIGLLTNVAGTVMLSFVDLHTSVYYVMAGQTIRQLGLVMVTMPIQTEAFNSLPIEIMPDGSAMFTTIRQVAASFGTAALVTIMSITAKGATAANVGHMSAAAAGIHGQLTGIQVTYHVATGLVILSAILSRFLNKDPQRSKHMVDA</sequence>
<feature type="transmembrane region" description="Helical" evidence="7">
    <location>
        <begin position="341"/>
        <end position="360"/>
    </location>
</feature>
<feature type="transmembrane region" description="Helical" evidence="7">
    <location>
        <begin position="238"/>
        <end position="256"/>
    </location>
</feature>
<feature type="transmembrane region" description="Helical" evidence="7">
    <location>
        <begin position="457"/>
        <end position="476"/>
    </location>
</feature>
<dbReference type="RefSeq" id="WP_133363452.1">
    <property type="nucleotide sequence ID" value="NZ_CP037940.1"/>
</dbReference>
<dbReference type="GO" id="GO:0005886">
    <property type="term" value="C:plasma membrane"/>
    <property type="evidence" value="ECO:0007669"/>
    <property type="project" value="UniProtKB-SubCell"/>
</dbReference>
<dbReference type="Proteomes" id="UP000292886">
    <property type="component" value="Chromosome"/>
</dbReference>
<keyword evidence="10" id="KW-1185">Reference proteome</keyword>
<dbReference type="InterPro" id="IPR011701">
    <property type="entry name" value="MFS"/>
</dbReference>
<evidence type="ECO:0000259" key="8">
    <source>
        <dbReference type="PROSITE" id="PS50850"/>
    </source>
</evidence>
<comment type="subcellular location">
    <subcellularLocation>
        <location evidence="1">Cell membrane</location>
        <topology evidence="1">Multi-pass membrane protein</topology>
    </subcellularLocation>
</comment>
<dbReference type="Pfam" id="PF07690">
    <property type="entry name" value="MFS_1"/>
    <property type="match status" value="1"/>
</dbReference>
<dbReference type="Gene3D" id="1.20.1250.20">
    <property type="entry name" value="MFS general substrate transporter like domains"/>
    <property type="match status" value="1"/>
</dbReference>
<dbReference type="CDD" id="cd17503">
    <property type="entry name" value="MFS_LmrB_MDR_like"/>
    <property type="match status" value="1"/>
</dbReference>
<feature type="domain" description="Major facilitator superfamily (MFS) profile" evidence="8">
    <location>
        <begin position="23"/>
        <end position="481"/>
    </location>
</feature>
<organism evidence="9 10">
    <name type="scientific">Periweissella cryptocerci</name>
    <dbReference type="NCBI Taxonomy" id="2506420"/>
    <lineage>
        <taxon>Bacteria</taxon>
        <taxon>Bacillati</taxon>
        <taxon>Bacillota</taxon>
        <taxon>Bacilli</taxon>
        <taxon>Lactobacillales</taxon>
        <taxon>Lactobacillaceae</taxon>
        <taxon>Periweissella</taxon>
    </lineage>
</organism>
<reference evidence="10" key="1">
    <citation type="submission" date="2019-03" db="EMBL/GenBank/DDBJ databases">
        <title>Weissella sp. 26KH-42 Genome sequencing.</title>
        <authorList>
            <person name="Heo J."/>
            <person name="Kim S.-J."/>
            <person name="Kim J.-S."/>
            <person name="Hong S.-B."/>
            <person name="Kwon S.-W."/>
        </authorList>
    </citation>
    <scope>NUCLEOTIDE SEQUENCE [LARGE SCALE GENOMIC DNA]</scope>
    <source>
        <strain evidence="10">26KH-42</strain>
    </source>
</reference>
<proteinExistence type="predicted"/>
<dbReference type="InterPro" id="IPR036259">
    <property type="entry name" value="MFS_trans_sf"/>
</dbReference>
<dbReference type="EMBL" id="CP037940">
    <property type="protein sequence ID" value="QBO36375.1"/>
    <property type="molecule type" value="Genomic_DNA"/>
</dbReference>
<keyword evidence="3" id="KW-1003">Cell membrane</keyword>